<evidence type="ECO:0000313" key="1">
    <source>
        <dbReference type="EMBL" id="GAG88687.1"/>
    </source>
</evidence>
<feature type="non-terminal residue" evidence="1">
    <location>
        <position position="175"/>
    </location>
</feature>
<sequence length="175" mass="20323">MRKRLDAQGYDSDKGDLFWYYEEYFEPLVDQEIKLLELGVGKGGSLLLWRDYFEKGIIVGLDMNRVHIEDPTGRIHVYQGQQQDIALLDRIAQEMAPEGFDVIIDDCSHIGELTRTSFWHLFDNHLKPGGLYSIEDWCTGYWDVSIDGRQYKPRCQSNSYSITSYSVSFVEFLST</sequence>
<organism evidence="1">
    <name type="scientific">marine sediment metagenome</name>
    <dbReference type="NCBI Taxonomy" id="412755"/>
    <lineage>
        <taxon>unclassified sequences</taxon>
        <taxon>metagenomes</taxon>
        <taxon>ecological metagenomes</taxon>
    </lineage>
</organism>
<dbReference type="InterPro" id="IPR029063">
    <property type="entry name" value="SAM-dependent_MTases_sf"/>
</dbReference>
<gene>
    <name evidence="1" type="ORF">S01H4_26970</name>
</gene>
<protein>
    <recommendedName>
        <fullName evidence="2">Methyltransferase domain-containing protein</fullName>
    </recommendedName>
</protein>
<comment type="caution">
    <text evidence="1">The sequence shown here is derived from an EMBL/GenBank/DDBJ whole genome shotgun (WGS) entry which is preliminary data.</text>
</comment>
<dbReference type="SUPFAM" id="SSF53335">
    <property type="entry name" value="S-adenosyl-L-methionine-dependent methyltransferases"/>
    <property type="match status" value="1"/>
</dbReference>
<reference evidence="1" key="1">
    <citation type="journal article" date="2014" name="Front. Microbiol.">
        <title>High frequency of phylogenetically diverse reductive dehalogenase-homologous genes in deep subseafloor sedimentary metagenomes.</title>
        <authorList>
            <person name="Kawai M."/>
            <person name="Futagami T."/>
            <person name="Toyoda A."/>
            <person name="Takaki Y."/>
            <person name="Nishi S."/>
            <person name="Hori S."/>
            <person name="Arai W."/>
            <person name="Tsubouchi T."/>
            <person name="Morono Y."/>
            <person name="Uchiyama I."/>
            <person name="Ito T."/>
            <person name="Fujiyama A."/>
            <person name="Inagaki F."/>
            <person name="Takami H."/>
        </authorList>
    </citation>
    <scope>NUCLEOTIDE SEQUENCE</scope>
    <source>
        <strain evidence="1">Expedition CK06-06</strain>
    </source>
</reference>
<dbReference type="CDD" id="cd02440">
    <property type="entry name" value="AdoMet_MTases"/>
    <property type="match status" value="1"/>
</dbReference>
<dbReference type="EMBL" id="BART01013087">
    <property type="protein sequence ID" value="GAG88687.1"/>
    <property type="molecule type" value="Genomic_DNA"/>
</dbReference>
<dbReference type="Gene3D" id="3.40.50.150">
    <property type="entry name" value="Vaccinia Virus protein VP39"/>
    <property type="match status" value="1"/>
</dbReference>
<name>X1C5T8_9ZZZZ</name>
<dbReference type="AlphaFoldDB" id="X1C5T8"/>
<evidence type="ECO:0008006" key="2">
    <source>
        <dbReference type="Google" id="ProtNLM"/>
    </source>
</evidence>
<proteinExistence type="predicted"/>
<accession>X1C5T8</accession>